<sequence length="344" mass="40898">MRNLLNVLILLYYPISLAQEKEGEIKHALSHKYNLDYRLNYFDKMIFKVDINSDVDNFYIPKLNYTDNKKSIFSPDEKLKLRFSFDYKFLGISYSFSPDFIPELNNKRANTKTLDLSFKFFYSDRLRQEVTYKRVKGFSLRNPDNQNPIEVFDDLEINTIGGKTFYITNNNFSYRAYESQTERQIKSAGSFMPSLTYFINNLYTNNPNSTDQYLERIKSVDFIFQLGYMYNYVINKTWFATGGLHPGIGIHDSKNYYTNNQESISFDNKIKWNYNLDLNFSLGYNHENFFSGIRINYKNYQYDSKVIADIMNSNFNSVFFIGYRFNEVKKVKKVFEKIENQFGI</sequence>
<dbReference type="InterPro" id="IPR025535">
    <property type="entry name" value="DUF4421"/>
</dbReference>
<gene>
    <name evidence="1" type="ORF">BWK62_00305</name>
</gene>
<accession>A0A246GEA4</accession>
<evidence type="ECO:0000313" key="1">
    <source>
        <dbReference type="EMBL" id="OWP79715.1"/>
    </source>
</evidence>
<comment type="caution">
    <text evidence="1">The sequence shown here is derived from an EMBL/GenBank/DDBJ whole genome shotgun (WGS) entry which is preliminary data.</text>
</comment>
<dbReference type="Pfam" id="PF14391">
    <property type="entry name" value="DUF4421"/>
    <property type="match status" value="1"/>
</dbReference>
<evidence type="ECO:0008006" key="3">
    <source>
        <dbReference type="Google" id="ProtNLM"/>
    </source>
</evidence>
<organism evidence="1 2">
    <name type="scientific">Flavobacterium columnare</name>
    <dbReference type="NCBI Taxonomy" id="996"/>
    <lineage>
        <taxon>Bacteria</taxon>
        <taxon>Pseudomonadati</taxon>
        <taxon>Bacteroidota</taxon>
        <taxon>Flavobacteriia</taxon>
        <taxon>Flavobacteriales</taxon>
        <taxon>Flavobacteriaceae</taxon>
        <taxon>Flavobacterium</taxon>
    </lineage>
</organism>
<name>A0A246GEA4_9FLAO</name>
<evidence type="ECO:0000313" key="2">
    <source>
        <dbReference type="Proteomes" id="UP000198034"/>
    </source>
</evidence>
<dbReference type="EMBL" id="MTCY01000001">
    <property type="protein sequence ID" value="OWP79715.1"/>
    <property type="molecule type" value="Genomic_DNA"/>
</dbReference>
<dbReference type="AlphaFoldDB" id="A0A246GEA4"/>
<dbReference type="Proteomes" id="UP000198034">
    <property type="component" value="Unassembled WGS sequence"/>
</dbReference>
<proteinExistence type="predicted"/>
<protein>
    <recommendedName>
        <fullName evidence="3">DUF4421 domain-containing protein</fullName>
    </recommendedName>
</protein>
<dbReference type="OrthoDB" id="669053at2"/>
<reference evidence="1 2" key="1">
    <citation type="journal article" date="2017" name="Infect. Genet. Evol.">
        <title>Comparative genome analysis of fish pathogen Flavobacterium columnare reveals extensive sequence diversity within the species.</title>
        <authorList>
            <person name="Kayansamruaj P."/>
            <person name="Dong H.T."/>
            <person name="Hirono I."/>
            <person name="Kondo H."/>
            <person name="Senapin S."/>
            <person name="Rodkhum C."/>
        </authorList>
    </citation>
    <scope>NUCLEOTIDE SEQUENCE [LARGE SCALE GENOMIC DNA]</scope>
    <source>
        <strain evidence="1 2">1214</strain>
    </source>
</reference>